<sequence>MVFDLPGDLESEILVRVPFKSPVKFKTACKRWYTLFKDPKFVKKNQGKSAREVISLMRSRVYSLSINLHGIHNGVDPSVELRGKLTEDLKVSEMYHCDGLILCLTMGNIRLVVWNPCTGEIRWIKPGSCYEPHKSYDMYVLGYGTSNSSCRSYKILRFYFCHEEFDVLISEIKMYEFSSDSWKVLDVDTRNWNITSRGVSFRENAYWIAFDKETGFFLLDFDFTAERFGRLPIPYESHDPGDSPVLSVVKDERLSMLHQDITSFSVVMKVWVTNKIVDTKDLSWSTFFVVDLDEFKIPWVMNVMSFLLDEENKVAVCCDTSTECGDHTNRADMERTRIYIVGEDIYKQVYTETSKGLLSDWPLLVSYVPSLVPIQAKENETEGGRDGKPSS</sequence>
<feature type="domain" description="F-box" evidence="1">
    <location>
        <begin position="1"/>
        <end position="45"/>
    </location>
</feature>
<dbReference type="Pfam" id="PF07734">
    <property type="entry name" value="FBA_1"/>
    <property type="match status" value="1"/>
</dbReference>
<accession>A0A087HAD2</accession>
<reference evidence="3" key="1">
    <citation type="journal article" date="2015" name="Nat. Plants">
        <title>Genome expansion of Arabis alpina linked with retrotransposition and reduced symmetric DNA methylation.</title>
        <authorList>
            <person name="Willing E.M."/>
            <person name="Rawat V."/>
            <person name="Mandakova T."/>
            <person name="Maumus F."/>
            <person name="James G.V."/>
            <person name="Nordstroem K.J."/>
            <person name="Becker C."/>
            <person name="Warthmann N."/>
            <person name="Chica C."/>
            <person name="Szarzynska B."/>
            <person name="Zytnicki M."/>
            <person name="Albani M.C."/>
            <person name="Kiefer C."/>
            <person name="Bergonzi S."/>
            <person name="Castaings L."/>
            <person name="Mateos J.L."/>
            <person name="Berns M.C."/>
            <person name="Bujdoso N."/>
            <person name="Piofczyk T."/>
            <person name="de Lorenzo L."/>
            <person name="Barrero-Sicilia C."/>
            <person name="Mateos I."/>
            <person name="Piednoel M."/>
            <person name="Hagmann J."/>
            <person name="Chen-Min-Tao R."/>
            <person name="Iglesias-Fernandez R."/>
            <person name="Schuster S.C."/>
            <person name="Alonso-Blanco C."/>
            <person name="Roudier F."/>
            <person name="Carbonero P."/>
            <person name="Paz-Ares J."/>
            <person name="Davis S.J."/>
            <person name="Pecinka A."/>
            <person name="Quesneville H."/>
            <person name="Colot V."/>
            <person name="Lysak M.A."/>
            <person name="Weigel D."/>
            <person name="Coupland G."/>
            <person name="Schneeberger K."/>
        </authorList>
    </citation>
    <scope>NUCLEOTIDE SEQUENCE [LARGE SCALE GENOMIC DNA]</scope>
    <source>
        <strain evidence="3">cv. Pajares</strain>
    </source>
</reference>
<evidence type="ECO:0000313" key="2">
    <source>
        <dbReference type="EMBL" id="KFK39084.1"/>
    </source>
</evidence>
<gene>
    <name evidence="2" type="ordered locus">AALP_Aa3g198900</name>
</gene>
<dbReference type="OrthoDB" id="1079629at2759"/>
<dbReference type="InterPro" id="IPR036047">
    <property type="entry name" value="F-box-like_dom_sf"/>
</dbReference>
<dbReference type="PROSITE" id="PS50181">
    <property type="entry name" value="FBOX"/>
    <property type="match status" value="1"/>
</dbReference>
<dbReference type="Proteomes" id="UP000029120">
    <property type="component" value="Chromosome 3"/>
</dbReference>
<dbReference type="NCBIfam" id="TIGR01640">
    <property type="entry name" value="F_box_assoc_1"/>
    <property type="match status" value="1"/>
</dbReference>
<dbReference type="EMBL" id="CM002871">
    <property type="protein sequence ID" value="KFK39084.1"/>
    <property type="molecule type" value="Genomic_DNA"/>
</dbReference>
<name>A0A087HAD2_ARAAL</name>
<dbReference type="SUPFAM" id="SSF81383">
    <property type="entry name" value="F-box domain"/>
    <property type="match status" value="1"/>
</dbReference>
<dbReference type="InterPro" id="IPR050796">
    <property type="entry name" value="SCF_F-box_component"/>
</dbReference>
<dbReference type="InterPro" id="IPR017451">
    <property type="entry name" value="F-box-assoc_interact_dom"/>
</dbReference>
<dbReference type="Gramene" id="KFK39084">
    <property type="protein sequence ID" value="KFK39084"/>
    <property type="gene ID" value="AALP_AA3G198900"/>
</dbReference>
<dbReference type="InterPro" id="IPR006527">
    <property type="entry name" value="F-box-assoc_dom_typ1"/>
</dbReference>
<evidence type="ECO:0000259" key="1">
    <source>
        <dbReference type="PROSITE" id="PS50181"/>
    </source>
</evidence>
<dbReference type="PANTHER" id="PTHR31672">
    <property type="entry name" value="BNACNNG10540D PROTEIN"/>
    <property type="match status" value="1"/>
</dbReference>
<dbReference type="AlphaFoldDB" id="A0A087HAD2"/>
<dbReference type="OMA" id="IEPRTRY"/>
<evidence type="ECO:0000313" key="3">
    <source>
        <dbReference type="Proteomes" id="UP000029120"/>
    </source>
</evidence>
<protein>
    <recommendedName>
        <fullName evidence="1">F-box domain-containing protein</fullName>
    </recommendedName>
</protein>
<proteinExistence type="predicted"/>
<organism evidence="2 3">
    <name type="scientific">Arabis alpina</name>
    <name type="common">Alpine rock-cress</name>
    <dbReference type="NCBI Taxonomy" id="50452"/>
    <lineage>
        <taxon>Eukaryota</taxon>
        <taxon>Viridiplantae</taxon>
        <taxon>Streptophyta</taxon>
        <taxon>Embryophyta</taxon>
        <taxon>Tracheophyta</taxon>
        <taxon>Spermatophyta</taxon>
        <taxon>Magnoliopsida</taxon>
        <taxon>eudicotyledons</taxon>
        <taxon>Gunneridae</taxon>
        <taxon>Pentapetalae</taxon>
        <taxon>rosids</taxon>
        <taxon>malvids</taxon>
        <taxon>Brassicales</taxon>
        <taxon>Brassicaceae</taxon>
        <taxon>Arabideae</taxon>
        <taxon>Arabis</taxon>
    </lineage>
</organism>
<dbReference type="InterPro" id="IPR001810">
    <property type="entry name" value="F-box_dom"/>
</dbReference>
<dbReference type="PANTHER" id="PTHR31672:SF13">
    <property type="entry name" value="F-BOX PROTEIN CPR30-LIKE"/>
    <property type="match status" value="1"/>
</dbReference>
<keyword evidence="3" id="KW-1185">Reference proteome</keyword>